<dbReference type="EMBL" id="MT630702">
    <property type="protein sequence ID" value="QNO42029.1"/>
    <property type="molecule type" value="Genomic_DNA"/>
</dbReference>
<protein>
    <submittedName>
        <fullName evidence="5">Uncharacterized protein</fullName>
    </submittedName>
</protein>
<organism evidence="5">
    <name type="scientific">Candidatus Methanogaster sp. ANME-2c ERB4</name>
    <dbReference type="NCBI Taxonomy" id="2759911"/>
    <lineage>
        <taxon>Archaea</taxon>
        <taxon>Methanobacteriati</taxon>
        <taxon>Methanobacteriota</taxon>
        <taxon>Stenosarchaea group</taxon>
        <taxon>Methanomicrobia</taxon>
        <taxon>Methanosarcinales</taxon>
        <taxon>ANME-2 cluster</taxon>
        <taxon>Candidatus Methanogasteraceae</taxon>
        <taxon>Candidatus Methanogaster</taxon>
    </lineage>
</organism>
<evidence type="ECO:0000313" key="5">
    <source>
        <dbReference type="EMBL" id="QNO48222.1"/>
    </source>
</evidence>
<dbReference type="EMBL" id="MT630816">
    <property type="protein sequence ID" value="QNO43376.1"/>
    <property type="molecule type" value="Genomic_DNA"/>
</dbReference>
<dbReference type="EMBL" id="MT630648">
    <property type="protein sequence ID" value="QNO41506.1"/>
    <property type="molecule type" value="Genomic_DNA"/>
</dbReference>
<evidence type="ECO:0000313" key="1">
    <source>
        <dbReference type="EMBL" id="QNO41506.1"/>
    </source>
</evidence>
<evidence type="ECO:0000313" key="4">
    <source>
        <dbReference type="EMBL" id="QNO43376.1"/>
    </source>
</evidence>
<dbReference type="EMBL" id="MT630754">
    <property type="protein sequence ID" value="QNO42673.1"/>
    <property type="molecule type" value="Genomic_DNA"/>
</dbReference>
<gene>
    <name evidence="1" type="ORF">APENILPF_00006</name>
    <name evidence="5" type="ORF">BHCKGNAA_00006</name>
    <name evidence="4" type="ORF">FGEDGLLI_00005</name>
    <name evidence="2" type="ORF">GKLMMCAD_00006</name>
    <name evidence="3" type="ORF">LNAFDGMD_00035</name>
</gene>
<evidence type="ECO:0000313" key="3">
    <source>
        <dbReference type="EMBL" id="QNO42673.1"/>
    </source>
</evidence>
<dbReference type="EMBL" id="MT631315">
    <property type="protein sequence ID" value="QNO48222.1"/>
    <property type="molecule type" value="Genomic_DNA"/>
</dbReference>
<evidence type="ECO:0000313" key="2">
    <source>
        <dbReference type="EMBL" id="QNO42029.1"/>
    </source>
</evidence>
<dbReference type="AlphaFoldDB" id="A0A7G9YJN8"/>
<proteinExistence type="predicted"/>
<sequence length="75" mass="7908">MADAGTAARLVSMAPFTGVLCKMSSDVHRMARKELRHDQDAVLLLAGHLRGAGTDAAKPNAKTRGTGSVLKSGFW</sequence>
<reference evidence="5" key="1">
    <citation type="submission" date="2020-06" db="EMBL/GenBank/DDBJ databases">
        <title>Unique genomic features of the anaerobic methanotrophic archaea.</title>
        <authorList>
            <person name="Chadwick G.L."/>
            <person name="Skennerton C.T."/>
            <person name="Laso-Perez R."/>
            <person name="Leu A.O."/>
            <person name="Speth D.R."/>
            <person name="Yu H."/>
            <person name="Morgan-Lang C."/>
            <person name="Hatzenpichler R."/>
            <person name="Goudeau D."/>
            <person name="Malmstrom R."/>
            <person name="Brazelton W.J."/>
            <person name="Woyke T."/>
            <person name="Hallam S.J."/>
            <person name="Tyson G.W."/>
            <person name="Wegener G."/>
            <person name="Boetius A."/>
            <person name="Orphan V."/>
        </authorList>
    </citation>
    <scope>NUCLEOTIDE SEQUENCE</scope>
</reference>
<accession>A0A7G9YJN8</accession>
<name>A0A7G9YJN8_9EURY</name>